<reference evidence="2" key="1">
    <citation type="journal article" date="2016" name="Genome Biol. Evol.">
        <title>Comparative 'omics' of the Fusarium fujikuroi species complex highlights differences in genetic potential and metabolite synthesis.</title>
        <authorList>
            <person name="Niehaus E.-M."/>
            <person name="Muensterkoetter M."/>
            <person name="Proctor R.H."/>
            <person name="Brown D.W."/>
            <person name="Sharon A."/>
            <person name="Idan Y."/>
            <person name="Oren-Young L."/>
            <person name="Sieber C.M."/>
            <person name="Novak O."/>
            <person name="Pencik A."/>
            <person name="Tarkowska D."/>
            <person name="Hromadova K."/>
            <person name="Freeman S."/>
            <person name="Maymon M."/>
            <person name="Elazar M."/>
            <person name="Youssef S.A."/>
            <person name="El-Shabrawy E.S.M."/>
            <person name="Shalaby A.B.A."/>
            <person name="Houterman P."/>
            <person name="Brock N.L."/>
            <person name="Burkhardt I."/>
            <person name="Tsavkelova E.A."/>
            <person name="Dickschat J.S."/>
            <person name="Galuszka P."/>
            <person name="Gueldener U."/>
            <person name="Tudzynski B."/>
        </authorList>
    </citation>
    <scope>NUCLEOTIDE SEQUENCE [LARGE SCALE GENOMIC DNA]</scope>
    <source>
        <strain evidence="2">ET1</strain>
    </source>
</reference>
<keyword evidence="2" id="KW-1185">Reference proteome</keyword>
<dbReference type="Proteomes" id="UP000183971">
    <property type="component" value="Unassembled WGS sequence"/>
</dbReference>
<evidence type="ECO:0000313" key="2">
    <source>
        <dbReference type="Proteomes" id="UP000183971"/>
    </source>
</evidence>
<dbReference type="AlphaFoldDB" id="A0A1L7VMA0"/>
<protein>
    <submittedName>
        <fullName evidence="1">Uncharacterized protein</fullName>
    </submittedName>
</protein>
<name>A0A1L7VMA0_FUSPR</name>
<gene>
    <name evidence="1" type="ORF">FPRO_11041</name>
</gene>
<sequence>MYTSFITTFVSTLSVRMGERDSLITTRVLQDEAIHSSQETHAWTRDRESRTVMVLVAEAHRADRPGGLHFALHLSPGVSQGMHYWPSFSRYA</sequence>
<evidence type="ECO:0000313" key="1">
    <source>
        <dbReference type="EMBL" id="CZR41452.1"/>
    </source>
</evidence>
<organism evidence="1 2">
    <name type="scientific">Fusarium proliferatum (strain ET1)</name>
    <name type="common">Orchid endophyte fungus</name>
    <dbReference type="NCBI Taxonomy" id="1227346"/>
    <lineage>
        <taxon>Eukaryota</taxon>
        <taxon>Fungi</taxon>
        <taxon>Dikarya</taxon>
        <taxon>Ascomycota</taxon>
        <taxon>Pezizomycotina</taxon>
        <taxon>Sordariomycetes</taxon>
        <taxon>Hypocreomycetidae</taxon>
        <taxon>Hypocreales</taxon>
        <taxon>Nectriaceae</taxon>
        <taxon>Fusarium</taxon>
        <taxon>Fusarium fujikuroi species complex</taxon>
    </lineage>
</organism>
<dbReference type="EMBL" id="FJOF01000005">
    <property type="protein sequence ID" value="CZR41452.1"/>
    <property type="molecule type" value="Genomic_DNA"/>
</dbReference>
<accession>A0A1L7VMA0</accession>
<dbReference type="GeneID" id="42055911"/>
<comment type="caution">
    <text evidence="1">The sequence shown here is derived from an EMBL/GenBank/DDBJ whole genome shotgun (WGS) entry which is preliminary data.</text>
</comment>
<dbReference type="VEuPathDB" id="FungiDB:FPRO_11041"/>
<proteinExistence type="predicted"/>
<dbReference type="RefSeq" id="XP_031082044.1">
    <property type="nucleotide sequence ID" value="XM_031232070.1"/>
</dbReference>